<dbReference type="STRING" id="747725.A0A168LBZ2"/>
<dbReference type="PANTHER" id="PTHR46572:SF2">
    <property type="entry name" value="RHO1 GDP-GTP EXCHANGE PROTEIN 1-RELATED"/>
    <property type="match status" value="1"/>
</dbReference>
<dbReference type="InterPro" id="IPR035899">
    <property type="entry name" value="DBL_dom_sf"/>
</dbReference>
<dbReference type="Gene3D" id="1.20.900.10">
    <property type="entry name" value="Dbl homology (DH) domain"/>
    <property type="match status" value="1"/>
</dbReference>
<evidence type="ECO:0000313" key="3">
    <source>
        <dbReference type="Proteomes" id="UP000077051"/>
    </source>
</evidence>
<comment type="caution">
    <text evidence="2">The sequence shown here is derived from an EMBL/GenBank/DDBJ whole genome shotgun (WGS) entry which is preliminary data.</text>
</comment>
<evidence type="ECO:0000313" key="2">
    <source>
        <dbReference type="EMBL" id="OAD03347.1"/>
    </source>
</evidence>
<dbReference type="OrthoDB" id="2272012at2759"/>
<dbReference type="PROSITE" id="PS50010">
    <property type="entry name" value="DH_2"/>
    <property type="match status" value="1"/>
</dbReference>
<accession>A0A168LBZ2</accession>
<keyword evidence="3" id="KW-1185">Reference proteome</keyword>
<dbReference type="SMART" id="SM00325">
    <property type="entry name" value="RhoGEF"/>
    <property type="match status" value="1"/>
</dbReference>
<dbReference type="VEuPathDB" id="FungiDB:MUCCIDRAFT_143073"/>
<gene>
    <name evidence="2" type="ORF">MUCCIDRAFT_143073</name>
</gene>
<dbReference type="SUPFAM" id="SSF48065">
    <property type="entry name" value="DBL homology domain (DH-domain)"/>
    <property type="match status" value="1"/>
</dbReference>
<dbReference type="Pfam" id="PF00621">
    <property type="entry name" value="RhoGEF"/>
    <property type="match status" value="1"/>
</dbReference>
<reference evidence="2 3" key="1">
    <citation type="submission" date="2015-06" db="EMBL/GenBank/DDBJ databases">
        <title>Expansion of signal transduction pathways in fungi by whole-genome duplication.</title>
        <authorList>
            <consortium name="DOE Joint Genome Institute"/>
            <person name="Corrochano L.M."/>
            <person name="Kuo A."/>
            <person name="Marcet-Houben M."/>
            <person name="Polaino S."/>
            <person name="Salamov A."/>
            <person name="Villalobos J.M."/>
            <person name="Alvarez M.I."/>
            <person name="Avalos J."/>
            <person name="Benito E.P."/>
            <person name="Benoit I."/>
            <person name="Burger G."/>
            <person name="Camino L.P."/>
            <person name="Canovas D."/>
            <person name="Cerda-Olmedo E."/>
            <person name="Cheng J.-F."/>
            <person name="Dominguez A."/>
            <person name="Elias M."/>
            <person name="Eslava A.P."/>
            <person name="Glaser F."/>
            <person name="Grimwood J."/>
            <person name="Gutierrez G."/>
            <person name="Heitman J."/>
            <person name="Henrissat B."/>
            <person name="Iturriaga E.A."/>
            <person name="Lang B.F."/>
            <person name="Lavin J.L."/>
            <person name="Lee S."/>
            <person name="Li W."/>
            <person name="Lindquist E."/>
            <person name="Lopez-Garcia S."/>
            <person name="Luque E.M."/>
            <person name="Marcos A.T."/>
            <person name="Martin J."/>
            <person name="Mccluskey K."/>
            <person name="Medina H.R."/>
            <person name="Miralles-Duran A."/>
            <person name="Miyazaki A."/>
            <person name="Munoz-Torres E."/>
            <person name="Oguiza J.A."/>
            <person name="Ohm R."/>
            <person name="Olmedo M."/>
            <person name="Orejas M."/>
            <person name="Ortiz-Castellanos L."/>
            <person name="Pisabarro A.G."/>
            <person name="Rodriguez-Romero J."/>
            <person name="Ruiz-Herrera J."/>
            <person name="Ruiz-Vazquez R."/>
            <person name="Sanz C."/>
            <person name="Schackwitz W."/>
            <person name="Schmutz J."/>
            <person name="Shahriari M."/>
            <person name="Shelest E."/>
            <person name="Silva-Franco F."/>
            <person name="Soanes D."/>
            <person name="Syed K."/>
            <person name="Tagua V.G."/>
            <person name="Talbot N.J."/>
            <person name="Thon M."/>
            <person name="De Vries R.P."/>
            <person name="Wiebenga A."/>
            <person name="Yadav J.S."/>
            <person name="Braun E.L."/>
            <person name="Baker S."/>
            <person name="Garre V."/>
            <person name="Horwitz B."/>
            <person name="Torres-Martinez S."/>
            <person name="Idnurm A."/>
            <person name="Herrera-Estrella A."/>
            <person name="Gabaldon T."/>
            <person name="Grigoriev I.V."/>
        </authorList>
    </citation>
    <scope>NUCLEOTIDE SEQUENCE [LARGE SCALE GENOMIC DNA]</scope>
    <source>
        <strain evidence="2 3">CBS 277.49</strain>
    </source>
</reference>
<dbReference type="InterPro" id="IPR052233">
    <property type="entry name" value="Rho-type_GEFs"/>
</dbReference>
<feature type="domain" description="DH" evidence="1">
    <location>
        <begin position="1"/>
        <end position="162"/>
    </location>
</feature>
<name>A0A168LBZ2_MUCCL</name>
<dbReference type="AlphaFoldDB" id="A0A168LBZ2"/>
<feature type="non-terminal residue" evidence="2">
    <location>
        <position position="1"/>
    </location>
</feature>
<protein>
    <recommendedName>
        <fullName evidence="1">DH domain-containing protein</fullName>
    </recommendedName>
</protein>
<sequence length="203" mass="23505">WIEPLLSNDIIPIDRRHQFITDVFWNLADIERISMALSRDLTARQDKHSVIPCIGDILLEHVKGFEPFVIYGAHQIIGKHKFELEKKRNAKLLQFAQTLERQPESRRLELNGYLTKPTSRLGRYNLLLTTIHHLTPKDHQDYETIPKVIDMITEFMVQLNKQVGLSDNAFHLELISSRIIVNKGSFVSASQRPLTNKPTTDML</sequence>
<dbReference type="Proteomes" id="UP000077051">
    <property type="component" value="Unassembled WGS sequence"/>
</dbReference>
<dbReference type="PANTHER" id="PTHR46572">
    <property type="entry name" value="RHO1 GDP-GTP EXCHANGE PROTEIN 1-RELATED"/>
    <property type="match status" value="1"/>
</dbReference>
<dbReference type="GO" id="GO:0005085">
    <property type="term" value="F:guanyl-nucleotide exchange factor activity"/>
    <property type="evidence" value="ECO:0007669"/>
    <property type="project" value="InterPro"/>
</dbReference>
<organism evidence="2 3">
    <name type="scientific">Mucor lusitanicus CBS 277.49</name>
    <dbReference type="NCBI Taxonomy" id="747725"/>
    <lineage>
        <taxon>Eukaryota</taxon>
        <taxon>Fungi</taxon>
        <taxon>Fungi incertae sedis</taxon>
        <taxon>Mucoromycota</taxon>
        <taxon>Mucoromycotina</taxon>
        <taxon>Mucoromycetes</taxon>
        <taxon>Mucorales</taxon>
        <taxon>Mucorineae</taxon>
        <taxon>Mucoraceae</taxon>
        <taxon>Mucor</taxon>
    </lineage>
</organism>
<dbReference type="InterPro" id="IPR000219">
    <property type="entry name" value="DH_dom"/>
</dbReference>
<evidence type="ECO:0000259" key="1">
    <source>
        <dbReference type="PROSITE" id="PS50010"/>
    </source>
</evidence>
<dbReference type="EMBL" id="AMYB01000004">
    <property type="protein sequence ID" value="OAD03347.1"/>
    <property type="molecule type" value="Genomic_DNA"/>
</dbReference>
<proteinExistence type="predicted"/>